<protein>
    <submittedName>
        <fullName evidence="2">Uncharacterized protein</fullName>
    </submittedName>
</protein>
<dbReference type="EMBL" id="PHQY01000692">
    <property type="protein sequence ID" value="PJO40890.1"/>
    <property type="molecule type" value="Genomic_DNA"/>
</dbReference>
<proteinExistence type="predicted"/>
<name>A0A2M9Q6A4_9BACI</name>
<dbReference type="InterPro" id="IPR045990">
    <property type="entry name" value="DUF5946"/>
</dbReference>
<reference evidence="2 3" key="1">
    <citation type="submission" date="2017-11" db="EMBL/GenBank/DDBJ databases">
        <title>Bacterial isolate from king chilli rhizosphere.</title>
        <authorList>
            <person name="Takhelmayum P."/>
            <person name="Sarangthem I."/>
        </authorList>
    </citation>
    <scope>NUCLEOTIDE SEQUENCE [LARGE SCALE GENOMIC DNA]</scope>
    <source>
        <strain evidence="3">t26</strain>
        <strain evidence="2">T26</strain>
    </source>
</reference>
<gene>
    <name evidence="2" type="ORF">CWD94_11360</name>
    <name evidence="1" type="ORF">CWD94_25855</name>
</gene>
<comment type="caution">
    <text evidence="2">The sequence shown here is derived from an EMBL/GenBank/DDBJ whole genome shotgun (WGS) entry which is preliminary data.</text>
</comment>
<evidence type="ECO:0000313" key="2">
    <source>
        <dbReference type="EMBL" id="PJO43616.1"/>
    </source>
</evidence>
<sequence>MVNNDTEMKLGRCVECGAKEIEGYSCYEQFCFPLVWEHNDPALYALHFWLVSCYMIQHPSNYTEEGYRYLITLFTEAYDKEWEVAYILKRNRELVSNIDKITNPVPNKDRQRTFKFWSMTINDIYIGKEKNAIENINKWKDQIRIELK</sequence>
<dbReference type="EMBL" id="PHQY01000593">
    <property type="protein sequence ID" value="PJO43616.1"/>
    <property type="molecule type" value="Genomic_DNA"/>
</dbReference>
<accession>A0A2M9Q6A4</accession>
<evidence type="ECO:0000313" key="3">
    <source>
        <dbReference type="Proteomes" id="UP000232101"/>
    </source>
</evidence>
<dbReference type="Proteomes" id="UP000232101">
    <property type="component" value="Unassembled WGS sequence"/>
</dbReference>
<dbReference type="AlphaFoldDB" id="A0A2M9Q6A4"/>
<dbReference type="RefSeq" id="WP_100543186.1">
    <property type="nucleotide sequence ID" value="NZ_PHQY01000692.1"/>
</dbReference>
<evidence type="ECO:0000313" key="1">
    <source>
        <dbReference type="EMBL" id="PJO40890.1"/>
    </source>
</evidence>
<organism evidence="2 3">
    <name type="scientific">Lysinibacillus xylanilyticus</name>
    <dbReference type="NCBI Taxonomy" id="582475"/>
    <lineage>
        <taxon>Bacteria</taxon>
        <taxon>Bacillati</taxon>
        <taxon>Bacillota</taxon>
        <taxon>Bacilli</taxon>
        <taxon>Bacillales</taxon>
        <taxon>Bacillaceae</taxon>
        <taxon>Lysinibacillus</taxon>
    </lineage>
</organism>
<dbReference type="Pfam" id="PF19371">
    <property type="entry name" value="DUF5946"/>
    <property type="match status" value="1"/>
</dbReference>